<keyword evidence="3" id="KW-1185">Reference proteome</keyword>
<feature type="transmembrane region" description="Helical" evidence="1">
    <location>
        <begin position="87"/>
        <end position="113"/>
    </location>
</feature>
<feature type="transmembrane region" description="Helical" evidence="1">
    <location>
        <begin position="125"/>
        <end position="145"/>
    </location>
</feature>
<keyword evidence="1" id="KW-1133">Transmembrane helix</keyword>
<dbReference type="Pfam" id="PF13160">
    <property type="entry name" value="DUF3995"/>
    <property type="match status" value="1"/>
</dbReference>
<feature type="transmembrane region" description="Helical" evidence="1">
    <location>
        <begin position="54"/>
        <end position="75"/>
    </location>
</feature>
<protein>
    <recommendedName>
        <fullName evidence="4">DUF3995 domain-containing protein</fullName>
    </recommendedName>
</protein>
<sequence length="147" mass="15152">MQTYQLAAIAAAAILGLDALIHAYWLTGRTWPARDVRTLSRAVLNADVPFTPRVLVPLILVLTVGATAVLARAGLLDSWLPGWVPGWVPAVGAIAVAAGATLRAGAGIVWALGVGAERGSAFYRLNLTAYTPVCLLLCAAAATVAGH</sequence>
<organism evidence="2 3">
    <name type="scientific">Rugosimonospora africana</name>
    <dbReference type="NCBI Taxonomy" id="556532"/>
    <lineage>
        <taxon>Bacteria</taxon>
        <taxon>Bacillati</taxon>
        <taxon>Actinomycetota</taxon>
        <taxon>Actinomycetes</taxon>
        <taxon>Micromonosporales</taxon>
        <taxon>Micromonosporaceae</taxon>
        <taxon>Rugosimonospora</taxon>
    </lineage>
</organism>
<dbReference type="InterPro" id="IPR025058">
    <property type="entry name" value="DUF3995"/>
</dbReference>
<keyword evidence="1" id="KW-0472">Membrane</keyword>
<evidence type="ECO:0000256" key="1">
    <source>
        <dbReference type="SAM" id="Phobius"/>
    </source>
</evidence>
<gene>
    <name evidence="2" type="ORF">Raf01_40070</name>
</gene>
<evidence type="ECO:0000313" key="3">
    <source>
        <dbReference type="Proteomes" id="UP000642748"/>
    </source>
</evidence>
<evidence type="ECO:0008006" key="4">
    <source>
        <dbReference type="Google" id="ProtNLM"/>
    </source>
</evidence>
<feature type="transmembrane region" description="Helical" evidence="1">
    <location>
        <begin position="6"/>
        <end position="27"/>
    </location>
</feature>
<dbReference type="Proteomes" id="UP000642748">
    <property type="component" value="Unassembled WGS sequence"/>
</dbReference>
<reference evidence="2" key="1">
    <citation type="submission" date="2021-01" db="EMBL/GenBank/DDBJ databases">
        <title>Whole genome shotgun sequence of Rugosimonospora africana NBRC 104875.</title>
        <authorList>
            <person name="Komaki H."/>
            <person name="Tamura T."/>
        </authorList>
    </citation>
    <scope>NUCLEOTIDE SEQUENCE</scope>
    <source>
        <strain evidence="2">NBRC 104875</strain>
    </source>
</reference>
<dbReference type="EMBL" id="BONZ01000038">
    <property type="protein sequence ID" value="GIH15835.1"/>
    <property type="molecule type" value="Genomic_DNA"/>
</dbReference>
<dbReference type="RefSeq" id="WP_203919455.1">
    <property type="nucleotide sequence ID" value="NZ_BONZ01000038.1"/>
</dbReference>
<proteinExistence type="predicted"/>
<keyword evidence="1" id="KW-0812">Transmembrane</keyword>
<evidence type="ECO:0000313" key="2">
    <source>
        <dbReference type="EMBL" id="GIH15835.1"/>
    </source>
</evidence>
<accession>A0A8J3VR61</accession>
<comment type="caution">
    <text evidence="2">The sequence shown here is derived from an EMBL/GenBank/DDBJ whole genome shotgun (WGS) entry which is preliminary data.</text>
</comment>
<dbReference type="AlphaFoldDB" id="A0A8J3VR61"/>
<name>A0A8J3VR61_9ACTN</name>